<evidence type="ECO:0000256" key="2">
    <source>
        <dbReference type="ARBA" id="ARBA00022705"/>
    </source>
</evidence>
<dbReference type="EMBL" id="VYKJ01000002">
    <property type="protein sequence ID" value="KAA9001863.1"/>
    <property type="molecule type" value="Genomic_DNA"/>
</dbReference>
<gene>
    <name evidence="5" type="ORF">FJU30_06120</name>
</gene>
<keyword evidence="1" id="KW-0963">Cytoplasm</keyword>
<dbReference type="Gene3D" id="3.30.54.10">
    <property type="match status" value="1"/>
</dbReference>
<proteinExistence type="predicted"/>
<dbReference type="SUPFAM" id="SSF56596">
    <property type="entry name" value="Replication terminator protein (Tus)"/>
    <property type="match status" value="1"/>
</dbReference>
<keyword evidence="2" id="KW-0235">DNA replication</keyword>
<dbReference type="Pfam" id="PF05472">
    <property type="entry name" value="Ter"/>
    <property type="match status" value="1"/>
</dbReference>
<name>A0A5J5G4R2_9GAMM</name>
<keyword evidence="6" id="KW-1185">Reference proteome</keyword>
<keyword evidence="3" id="KW-0238">DNA-binding</keyword>
<dbReference type="InterPro" id="IPR008865">
    <property type="entry name" value="DNA_replication_term_site-bd"/>
</dbReference>
<evidence type="ECO:0000256" key="4">
    <source>
        <dbReference type="NCBIfam" id="TIGR02648"/>
    </source>
</evidence>
<dbReference type="GO" id="GO:0005737">
    <property type="term" value="C:cytoplasm"/>
    <property type="evidence" value="ECO:0007669"/>
    <property type="project" value="InterPro"/>
</dbReference>
<dbReference type="GO" id="GO:0006274">
    <property type="term" value="P:DNA replication termination"/>
    <property type="evidence" value="ECO:0007669"/>
    <property type="project" value="UniProtKB-UniRule"/>
</dbReference>
<accession>A0A5J5G4R2</accession>
<dbReference type="InterPro" id="IPR036384">
    <property type="entry name" value="Tus_sf"/>
</dbReference>
<dbReference type="OrthoDB" id="6298545at2"/>
<dbReference type="InterPro" id="IPR036381">
    <property type="entry name" value="Tus_dom1"/>
</dbReference>
<dbReference type="GO" id="GO:0003677">
    <property type="term" value="F:DNA binding"/>
    <property type="evidence" value="ECO:0007669"/>
    <property type="project" value="UniProtKB-UniRule"/>
</dbReference>
<dbReference type="NCBIfam" id="TIGR02648">
    <property type="entry name" value="rep_term_tus"/>
    <property type="match status" value="1"/>
</dbReference>
<dbReference type="RefSeq" id="WP_150434099.1">
    <property type="nucleotide sequence ID" value="NZ_VYKJ01000002.1"/>
</dbReference>
<comment type="caution">
    <text evidence="5">The sequence shown here is derived from an EMBL/GenBank/DDBJ whole genome shotgun (WGS) entry which is preliminary data.</text>
</comment>
<dbReference type="AlphaFoldDB" id="A0A5J5G4R2"/>
<evidence type="ECO:0000256" key="3">
    <source>
        <dbReference type="ARBA" id="ARBA00023125"/>
    </source>
</evidence>
<organism evidence="5 6">
    <name type="scientific">Affinibrenneria salicis</name>
    <dbReference type="NCBI Taxonomy" id="2590031"/>
    <lineage>
        <taxon>Bacteria</taxon>
        <taxon>Pseudomonadati</taxon>
        <taxon>Pseudomonadota</taxon>
        <taxon>Gammaproteobacteria</taxon>
        <taxon>Enterobacterales</taxon>
        <taxon>Pectobacteriaceae</taxon>
        <taxon>Affinibrenneria</taxon>
    </lineage>
</organism>
<sequence length="311" mass="35541">MTRYDLIERLNRCFRQLEAELFALRDQLLTTPLLAARLFTLPPVLKGHEHDPIHAIRVETLEGPAALRPGLRHFHQLFIHHYPENISSKSAIRLPGALCFAVDARQYQHVSQRVADINALKQELERIVTVETGLEPEQRFEFVHSHLRGLITLSAYRTINVLTDPASVRFGWANKHVINNLTRAELLARLEKSLNAGRAVAPYSKQQWAGHIMEEIAQVRRLPENAVLKIKRPVKVQPIARVWYPAQQKQVQHPCPSPLIVLCQSDRGAQAPAIGVLNHYDAANVRHKYKPQAQTLRLLIPRLHLYTDQPE</sequence>
<dbReference type="Gene3D" id="3.50.14.10">
    <property type="entry name" value="Replication terminator Tus, domain 1 superfamily/Replication terminator Tus"/>
    <property type="match status" value="1"/>
</dbReference>
<dbReference type="Proteomes" id="UP000335415">
    <property type="component" value="Unassembled WGS sequence"/>
</dbReference>
<evidence type="ECO:0000313" key="6">
    <source>
        <dbReference type="Proteomes" id="UP000335415"/>
    </source>
</evidence>
<evidence type="ECO:0000256" key="1">
    <source>
        <dbReference type="ARBA" id="ARBA00022490"/>
    </source>
</evidence>
<protein>
    <recommendedName>
        <fullName evidence="4">DNA replication terminus site-binding protein</fullName>
    </recommendedName>
</protein>
<evidence type="ECO:0000313" key="5">
    <source>
        <dbReference type="EMBL" id="KAA9001863.1"/>
    </source>
</evidence>
<reference evidence="5 6" key="1">
    <citation type="submission" date="2019-09" db="EMBL/GenBank/DDBJ databases">
        <authorList>
            <person name="Li Y."/>
        </authorList>
    </citation>
    <scope>NUCLEOTIDE SEQUENCE [LARGE SCALE GENOMIC DNA]</scope>
    <source>
        <strain evidence="5 6">L3-3HA</strain>
    </source>
</reference>